<gene>
    <name evidence="2" type="ORF">PACLA_8A036156</name>
</gene>
<keyword evidence="3" id="KW-1185">Reference proteome</keyword>
<evidence type="ECO:0000313" key="2">
    <source>
        <dbReference type="EMBL" id="CAB3999953.1"/>
    </source>
</evidence>
<dbReference type="EMBL" id="CACRXK020003712">
    <property type="protein sequence ID" value="CAB3999953.1"/>
    <property type="molecule type" value="Genomic_DNA"/>
</dbReference>
<evidence type="ECO:0000313" key="3">
    <source>
        <dbReference type="Proteomes" id="UP001152795"/>
    </source>
</evidence>
<feature type="region of interest" description="Disordered" evidence="1">
    <location>
        <begin position="74"/>
        <end position="98"/>
    </location>
</feature>
<reference evidence="2" key="1">
    <citation type="submission" date="2020-04" db="EMBL/GenBank/DDBJ databases">
        <authorList>
            <person name="Alioto T."/>
            <person name="Alioto T."/>
            <person name="Gomez Garrido J."/>
        </authorList>
    </citation>
    <scope>NUCLEOTIDE SEQUENCE</scope>
    <source>
        <strain evidence="2">A484AB</strain>
    </source>
</reference>
<protein>
    <submittedName>
        <fullName evidence="2">Uncharacterized protein</fullName>
    </submittedName>
</protein>
<name>A0A7D9E2C5_PARCT</name>
<sequence length="98" mass="11279">MLVTGLIWEFFCMDKCYKRAITGSSVDVGMNATKLDQIEKEMIADIQKMFSTWRAQRDLEIGIAGPMEIQDVEQNGEQFSMKQSQQFPQQQPVSQQKL</sequence>
<accession>A0A7D9E2C5</accession>
<evidence type="ECO:0000256" key="1">
    <source>
        <dbReference type="SAM" id="MobiDB-lite"/>
    </source>
</evidence>
<feature type="compositionally biased region" description="Low complexity" evidence="1">
    <location>
        <begin position="78"/>
        <end position="98"/>
    </location>
</feature>
<dbReference type="AlphaFoldDB" id="A0A7D9E2C5"/>
<dbReference type="Proteomes" id="UP001152795">
    <property type="component" value="Unassembled WGS sequence"/>
</dbReference>
<organism evidence="2 3">
    <name type="scientific">Paramuricea clavata</name>
    <name type="common">Red gorgonian</name>
    <name type="synonym">Violescent sea-whip</name>
    <dbReference type="NCBI Taxonomy" id="317549"/>
    <lineage>
        <taxon>Eukaryota</taxon>
        <taxon>Metazoa</taxon>
        <taxon>Cnidaria</taxon>
        <taxon>Anthozoa</taxon>
        <taxon>Octocorallia</taxon>
        <taxon>Malacalcyonacea</taxon>
        <taxon>Plexauridae</taxon>
        <taxon>Paramuricea</taxon>
    </lineage>
</organism>
<comment type="caution">
    <text evidence="2">The sequence shown here is derived from an EMBL/GenBank/DDBJ whole genome shotgun (WGS) entry which is preliminary data.</text>
</comment>
<proteinExistence type="predicted"/>